<evidence type="ECO:0000313" key="2">
    <source>
        <dbReference type="EMBL" id="WLQ36701.1"/>
    </source>
</evidence>
<name>A0ABY9HQV7_9ACTN</name>
<reference evidence="2 3" key="1">
    <citation type="submission" date="2023-03" db="EMBL/GenBank/DDBJ databases">
        <title>Isolation and description of six Streptomyces strains from soil environments, able to metabolize different microbial glucans.</title>
        <authorList>
            <person name="Widen T."/>
            <person name="Larsbrink J."/>
        </authorList>
    </citation>
    <scope>NUCLEOTIDE SEQUENCE [LARGE SCALE GENOMIC DNA]</scope>
    <source>
        <strain evidence="2 3">Mut1</strain>
    </source>
</reference>
<feature type="transmembrane region" description="Helical" evidence="1">
    <location>
        <begin position="58"/>
        <end position="80"/>
    </location>
</feature>
<keyword evidence="1" id="KW-0812">Transmembrane</keyword>
<feature type="transmembrane region" description="Helical" evidence="1">
    <location>
        <begin position="100"/>
        <end position="122"/>
    </location>
</feature>
<keyword evidence="1" id="KW-0472">Membrane</keyword>
<proteinExistence type="predicted"/>
<dbReference type="RefSeq" id="WP_306058228.1">
    <property type="nucleotide sequence ID" value="NZ_CP120997.1"/>
</dbReference>
<dbReference type="EMBL" id="CP120997">
    <property type="protein sequence ID" value="WLQ36701.1"/>
    <property type="molecule type" value="Genomic_DNA"/>
</dbReference>
<accession>A0ABY9HQV7</accession>
<feature type="transmembrane region" description="Helical" evidence="1">
    <location>
        <begin position="129"/>
        <end position="149"/>
    </location>
</feature>
<gene>
    <name evidence="2" type="ORF">P8A18_26180</name>
</gene>
<keyword evidence="1" id="KW-1133">Transmembrane helix</keyword>
<evidence type="ECO:0000256" key="1">
    <source>
        <dbReference type="SAM" id="Phobius"/>
    </source>
</evidence>
<organism evidence="2 3">
    <name type="scientific">Streptomyces castrisilvae</name>
    <dbReference type="NCBI Taxonomy" id="3033811"/>
    <lineage>
        <taxon>Bacteria</taxon>
        <taxon>Bacillati</taxon>
        <taxon>Actinomycetota</taxon>
        <taxon>Actinomycetes</taxon>
        <taxon>Kitasatosporales</taxon>
        <taxon>Streptomycetaceae</taxon>
        <taxon>Streptomyces</taxon>
    </lineage>
</organism>
<keyword evidence="3" id="KW-1185">Reference proteome</keyword>
<evidence type="ECO:0000313" key="3">
    <source>
        <dbReference type="Proteomes" id="UP001239522"/>
    </source>
</evidence>
<dbReference type="Proteomes" id="UP001239522">
    <property type="component" value="Chromosome"/>
</dbReference>
<protein>
    <submittedName>
        <fullName evidence="2">DUF1453 family protein</fullName>
    </submittedName>
</protein>
<sequence length="172" mass="17836">MSGLVNVLVIVAVIALVVVRQCSAQRISGDRRWWVLPAVLLVMAVREPGLIDPHHRMASVAVLGAELAVGLLTGAAWAWTSRVWRAEDGSLWSRGTKATVLVWTGGLALRAALYGVAAVLGVHQGSPALMAALAATLMVRGGLLAWRAAAIPASYGGLAAGAPVRPAGKEHV</sequence>
<feature type="transmembrane region" description="Helical" evidence="1">
    <location>
        <begin position="34"/>
        <end position="51"/>
    </location>
</feature>